<dbReference type="STRING" id="1300341.I595_95"/>
<dbReference type="RefSeq" id="WP_054557423.1">
    <property type="nucleotide sequence ID" value="NZ_LDJX01000001.1"/>
</dbReference>
<protein>
    <submittedName>
        <fullName evidence="1">Uncharacterized protein</fullName>
    </submittedName>
</protein>
<proteinExistence type="predicted"/>
<dbReference type="AlphaFoldDB" id="A0A0P7AHX2"/>
<sequence length="204" mass="24089">MKNHLYLAFILMAVLGHTHHGTAQKKGYQEGYIITLERDTISGWVKDRTVDEPVLELYERIYFRSTKPKSKKRYRAKELLGYGYDNDHFESVPLKESADFFTFSYELSPTNDHMFLKRIAKNQFIAYYEKEFVDVDQSYYSAYPLLHKAESDTMVRATQGFLGLKRKQLMQYFKDCPKLIAELKIKSFKDTGDVFEYYSKNCPK</sequence>
<dbReference type="Proteomes" id="UP000050280">
    <property type="component" value="Unassembled WGS sequence"/>
</dbReference>
<name>A0A0P7AHX2_9FLAO</name>
<evidence type="ECO:0000313" key="1">
    <source>
        <dbReference type="EMBL" id="KPM33193.1"/>
    </source>
</evidence>
<keyword evidence="2" id="KW-1185">Reference proteome</keyword>
<evidence type="ECO:0000313" key="2">
    <source>
        <dbReference type="Proteomes" id="UP000050280"/>
    </source>
</evidence>
<reference evidence="1 2" key="1">
    <citation type="submission" date="2015-09" db="EMBL/GenBank/DDBJ databases">
        <title>Genome sequence of the marine flavobacterium Croceitalea dokdonensis DOKDO 023 that contains proton- and sodium-pumping rhodopsins.</title>
        <authorList>
            <person name="Kwon S.-K."/>
            <person name="Lee H.K."/>
            <person name="Kwak M.-J."/>
            <person name="Kim J.F."/>
        </authorList>
    </citation>
    <scope>NUCLEOTIDE SEQUENCE [LARGE SCALE GENOMIC DNA]</scope>
    <source>
        <strain evidence="1 2">DOKDO 023</strain>
    </source>
</reference>
<accession>A0A0P7AHX2</accession>
<gene>
    <name evidence="1" type="ORF">I595_95</name>
</gene>
<dbReference type="EMBL" id="LDJX01000001">
    <property type="protein sequence ID" value="KPM33193.1"/>
    <property type="molecule type" value="Genomic_DNA"/>
</dbReference>
<organism evidence="1 2">
    <name type="scientific">Croceitalea dokdonensis DOKDO 023</name>
    <dbReference type="NCBI Taxonomy" id="1300341"/>
    <lineage>
        <taxon>Bacteria</taxon>
        <taxon>Pseudomonadati</taxon>
        <taxon>Bacteroidota</taxon>
        <taxon>Flavobacteriia</taxon>
        <taxon>Flavobacteriales</taxon>
        <taxon>Flavobacteriaceae</taxon>
        <taxon>Croceitalea</taxon>
    </lineage>
</organism>
<comment type="caution">
    <text evidence="1">The sequence shown here is derived from an EMBL/GenBank/DDBJ whole genome shotgun (WGS) entry which is preliminary data.</text>
</comment>
<dbReference type="OrthoDB" id="1179464at2"/>